<accession>A0A409VY54</accession>
<feature type="signal peptide" evidence="1">
    <location>
        <begin position="1"/>
        <end position="23"/>
    </location>
</feature>
<dbReference type="Proteomes" id="UP000283269">
    <property type="component" value="Unassembled WGS sequence"/>
</dbReference>
<dbReference type="OrthoDB" id="2317741at2759"/>
<dbReference type="EMBL" id="NHYD01003874">
    <property type="protein sequence ID" value="PPQ71179.1"/>
    <property type="molecule type" value="Genomic_DNA"/>
</dbReference>
<protein>
    <submittedName>
        <fullName evidence="2">Uncharacterized protein</fullName>
    </submittedName>
</protein>
<dbReference type="InParanoid" id="A0A409VY54"/>
<comment type="caution">
    <text evidence="2">The sequence shown here is derived from an EMBL/GenBank/DDBJ whole genome shotgun (WGS) entry which is preliminary data.</text>
</comment>
<name>A0A409VY54_PSICY</name>
<keyword evidence="3" id="KW-1185">Reference proteome</keyword>
<keyword evidence="1" id="KW-0732">Signal</keyword>
<reference evidence="2 3" key="1">
    <citation type="journal article" date="2018" name="Evol. Lett.">
        <title>Horizontal gene cluster transfer increased hallucinogenic mushroom diversity.</title>
        <authorList>
            <person name="Reynolds H.T."/>
            <person name="Vijayakumar V."/>
            <person name="Gluck-Thaler E."/>
            <person name="Korotkin H.B."/>
            <person name="Matheny P.B."/>
            <person name="Slot J.C."/>
        </authorList>
    </citation>
    <scope>NUCLEOTIDE SEQUENCE [LARGE SCALE GENOMIC DNA]</scope>
    <source>
        <strain evidence="2 3">2631</strain>
    </source>
</reference>
<feature type="chain" id="PRO_5019036097" evidence="1">
    <location>
        <begin position="24"/>
        <end position="136"/>
    </location>
</feature>
<evidence type="ECO:0000313" key="3">
    <source>
        <dbReference type="Proteomes" id="UP000283269"/>
    </source>
</evidence>
<proteinExistence type="predicted"/>
<dbReference type="STRING" id="93625.A0A409VY54"/>
<evidence type="ECO:0000313" key="2">
    <source>
        <dbReference type="EMBL" id="PPQ71179.1"/>
    </source>
</evidence>
<sequence>MKFTSITTLTSLFFVALSSNVSALPTVNTLVQRDVFVPPILDPHAGTVWTSGESRLVTWDTSNHPVNITNKLGSIFLRKDNRITPLILAQNFDILQGQVQVTVPLVVEADDYSLVLFGDSGNFSPNFTIKGSGVQF</sequence>
<organism evidence="2 3">
    <name type="scientific">Psilocybe cyanescens</name>
    <dbReference type="NCBI Taxonomy" id="93625"/>
    <lineage>
        <taxon>Eukaryota</taxon>
        <taxon>Fungi</taxon>
        <taxon>Dikarya</taxon>
        <taxon>Basidiomycota</taxon>
        <taxon>Agaricomycotina</taxon>
        <taxon>Agaricomycetes</taxon>
        <taxon>Agaricomycetidae</taxon>
        <taxon>Agaricales</taxon>
        <taxon>Agaricineae</taxon>
        <taxon>Strophariaceae</taxon>
        <taxon>Psilocybe</taxon>
    </lineage>
</organism>
<evidence type="ECO:0000256" key="1">
    <source>
        <dbReference type="SAM" id="SignalP"/>
    </source>
</evidence>
<dbReference type="AlphaFoldDB" id="A0A409VY54"/>
<gene>
    <name evidence="2" type="ORF">CVT25_004819</name>
</gene>